<dbReference type="GO" id="GO:0044780">
    <property type="term" value="P:bacterial-type flagellum assembly"/>
    <property type="evidence" value="ECO:0007669"/>
    <property type="project" value="InterPro"/>
</dbReference>
<keyword evidence="6" id="KW-1185">Reference proteome</keyword>
<accession>A0A2N5GMK0</accession>
<keyword evidence="3" id="KW-0966">Cell projection</keyword>
<dbReference type="AlphaFoldDB" id="A0A2N5GMK0"/>
<dbReference type="RefSeq" id="WP_101577178.1">
    <property type="nucleotide sequence ID" value="NZ_PGVA01000023.1"/>
</dbReference>
<protein>
    <submittedName>
        <fullName evidence="3">Flagellar protein FlgN</fullName>
    </submittedName>
</protein>
<evidence type="ECO:0000256" key="2">
    <source>
        <dbReference type="SAM" id="MobiDB-lite"/>
    </source>
</evidence>
<gene>
    <name evidence="3" type="ORF">CU635_09745</name>
    <name evidence="4" type="ORF">CVD25_16670</name>
</gene>
<dbReference type="Pfam" id="PF05130">
    <property type="entry name" value="FlgN"/>
    <property type="match status" value="1"/>
</dbReference>
<evidence type="ECO:0000313" key="4">
    <source>
        <dbReference type="EMBL" id="PLR94074.1"/>
    </source>
</evidence>
<keyword evidence="1" id="KW-1005">Bacterial flagellum biogenesis</keyword>
<dbReference type="Gene3D" id="1.20.58.300">
    <property type="entry name" value="FlgN-like"/>
    <property type="match status" value="1"/>
</dbReference>
<proteinExistence type="predicted"/>
<dbReference type="SUPFAM" id="SSF140566">
    <property type="entry name" value="FlgN-like"/>
    <property type="match status" value="1"/>
</dbReference>
<comment type="caution">
    <text evidence="3">The sequence shown here is derived from an EMBL/GenBank/DDBJ whole genome shotgun (WGS) entry which is preliminary data.</text>
</comment>
<dbReference type="InterPro" id="IPR036679">
    <property type="entry name" value="FlgN-like_sf"/>
</dbReference>
<reference evidence="3 5" key="1">
    <citation type="submission" date="2017-11" db="EMBL/GenBank/DDBJ databases">
        <title>Comparitive Functional Genomics of Dry Heat Resistant strains isolated from the Viking Spacecraft.</title>
        <authorList>
            <person name="Seuylemezian A."/>
            <person name="Cooper K."/>
            <person name="Vaishampayan P."/>
        </authorList>
    </citation>
    <scope>NUCLEOTIDE SEQUENCE [LARGE SCALE GENOMIC DNA]</scope>
    <source>
        <strain evidence="3 5">M4.6</strain>
    </source>
</reference>
<dbReference type="EMBL" id="PGVD01000050">
    <property type="protein sequence ID" value="PLR94074.1"/>
    <property type="molecule type" value="Genomic_DNA"/>
</dbReference>
<dbReference type="EMBL" id="PGVA01000023">
    <property type="protein sequence ID" value="PLR83156.1"/>
    <property type="molecule type" value="Genomic_DNA"/>
</dbReference>
<reference evidence="4 6" key="2">
    <citation type="submission" date="2017-12" db="EMBL/GenBank/DDBJ databases">
        <title>Comparative Functional Genomics of Dry Heat Resistant strains isolated from the Viking Spacecraft.</title>
        <authorList>
            <person name="Seuylemezian A."/>
            <person name="Cooper K."/>
            <person name="Vaishampayan P."/>
        </authorList>
    </citation>
    <scope>NUCLEOTIDE SEQUENCE [LARGE SCALE GENOMIC DNA]</scope>
    <source>
        <strain evidence="4 6">ATCC 29669</strain>
    </source>
</reference>
<dbReference type="InterPro" id="IPR007809">
    <property type="entry name" value="FlgN-like"/>
</dbReference>
<dbReference type="Proteomes" id="UP000235114">
    <property type="component" value="Unassembled WGS sequence"/>
</dbReference>
<evidence type="ECO:0000313" key="3">
    <source>
        <dbReference type="EMBL" id="PLR83156.1"/>
    </source>
</evidence>
<evidence type="ECO:0000313" key="6">
    <source>
        <dbReference type="Proteomes" id="UP000235114"/>
    </source>
</evidence>
<dbReference type="OrthoDB" id="2381500at2"/>
<dbReference type="Proteomes" id="UP000234951">
    <property type="component" value="Unassembled WGS sequence"/>
</dbReference>
<keyword evidence="3" id="KW-0282">Flagellum</keyword>
<evidence type="ECO:0000313" key="5">
    <source>
        <dbReference type="Proteomes" id="UP000234951"/>
    </source>
</evidence>
<name>A0A2N5GMK0_9BACI</name>
<organism evidence="3 5">
    <name type="scientific">Bacillus canaveralius</name>
    <dbReference type="NCBI Taxonomy" id="1403243"/>
    <lineage>
        <taxon>Bacteria</taxon>
        <taxon>Bacillati</taxon>
        <taxon>Bacillota</taxon>
        <taxon>Bacilli</taxon>
        <taxon>Bacillales</taxon>
        <taxon>Bacillaceae</taxon>
        <taxon>Bacillus</taxon>
    </lineage>
</organism>
<keyword evidence="3" id="KW-0969">Cilium</keyword>
<feature type="region of interest" description="Disordered" evidence="2">
    <location>
        <begin position="138"/>
        <end position="159"/>
    </location>
</feature>
<evidence type="ECO:0000256" key="1">
    <source>
        <dbReference type="ARBA" id="ARBA00022795"/>
    </source>
</evidence>
<sequence>MSSEALLSSMDKLIKLHKSLFDLAVKKTNTVKEGDMDTLNQILKDEQSHIAAIDKIERERQQAALMIVTTVEIPTVTDCINVLDNTEKDRLIEKANELTEMVFNLKEQNYLNQQLVYSSMQFVNFSLNLLRPQPESINYSSPANNTKKINSQGMFNSKA</sequence>